<comment type="cofactor">
    <cofactor evidence="14">
        <name>Mo-molybdopterin</name>
        <dbReference type="ChEBI" id="CHEBI:71302"/>
    </cofactor>
    <text evidence="14">Binds 1 Mo-molybdopterin (Mo-MPT) cofactor per subunit.</text>
</comment>
<dbReference type="EnsemblMetazoa" id="XM_030991464">
    <property type="protein sequence ID" value="XP_030847324"/>
    <property type="gene ID" value="LOC115918813"/>
</dbReference>
<dbReference type="InterPro" id="IPR002346">
    <property type="entry name" value="Mopterin_DH_FAD-bd"/>
</dbReference>
<comment type="similarity">
    <text evidence="2">Belongs to the xanthine dehydrogenase family.</text>
</comment>
<keyword evidence="8" id="KW-0560">Oxidoreductase</keyword>
<comment type="cofactor">
    <cofactor evidence="1 13">
        <name>FAD</name>
        <dbReference type="ChEBI" id="CHEBI:57692"/>
    </cofactor>
</comment>
<feature type="binding site" evidence="14">
    <location>
        <position position="50"/>
    </location>
    <ligand>
        <name>[2Fe-2S] cluster</name>
        <dbReference type="ChEBI" id="CHEBI:190135"/>
        <label>1</label>
    </ligand>
</feature>
<feature type="domain" description="2Fe-2S ferredoxin-type" evidence="15">
    <location>
        <begin position="3"/>
        <end position="90"/>
    </location>
</feature>
<feature type="binding site" evidence="14">
    <location>
        <position position="112"/>
    </location>
    <ligand>
        <name>[2Fe-2S] cluster</name>
        <dbReference type="ChEBI" id="CHEBI:190135"/>
        <label>2</label>
    </ligand>
</feature>
<dbReference type="OrthoDB" id="8300278at2759"/>
<evidence type="ECO:0000256" key="13">
    <source>
        <dbReference type="PIRSR" id="PIRSR000127-2"/>
    </source>
</evidence>
<dbReference type="PROSITE" id="PS51387">
    <property type="entry name" value="FAD_PCMH"/>
    <property type="match status" value="1"/>
</dbReference>
<dbReference type="SUPFAM" id="SSF56003">
    <property type="entry name" value="Molybdenum cofactor-binding domain"/>
    <property type="match status" value="1"/>
</dbReference>
<evidence type="ECO:0000259" key="15">
    <source>
        <dbReference type="PROSITE" id="PS51085"/>
    </source>
</evidence>
<dbReference type="FunFam" id="3.30.465.10:FF:000004">
    <property type="entry name" value="Xanthine dehydrogenase/oxidase"/>
    <property type="match status" value="1"/>
</dbReference>
<feature type="domain" description="FAD-binding PCMH-type" evidence="16">
    <location>
        <begin position="221"/>
        <end position="407"/>
    </location>
</feature>
<dbReference type="Gene3D" id="1.10.150.120">
    <property type="entry name" value="[2Fe-2S]-binding domain"/>
    <property type="match status" value="1"/>
</dbReference>
<feature type="binding site" evidence="14">
    <location>
        <position position="149"/>
    </location>
    <ligand>
        <name>[2Fe-2S] cluster</name>
        <dbReference type="ChEBI" id="CHEBI:190135"/>
        <label>2</label>
    </ligand>
</feature>
<feature type="binding site" evidence="14">
    <location>
        <position position="72"/>
    </location>
    <ligand>
        <name>[2Fe-2S] cluster</name>
        <dbReference type="ChEBI" id="CHEBI:190135"/>
        <label>1</label>
    </ligand>
</feature>
<dbReference type="InterPro" id="IPR036884">
    <property type="entry name" value="2Fe-2S-bd_dom_sf"/>
</dbReference>
<dbReference type="Proteomes" id="UP000007110">
    <property type="component" value="Unassembled WGS sequence"/>
</dbReference>
<evidence type="ECO:0000313" key="18">
    <source>
        <dbReference type="Proteomes" id="UP000007110"/>
    </source>
</evidence>
<dbReference type="InterPro" id="IPR006058">
    <property type="entry name" value="2Fe2S_fd_BS"/>
</dbReference>
<feature type="binding site" evidence="14">
    <location>
        <position position="147"/>
    </location>
    <ligand>
        <name>[2Fe-2S] cluster</name>
        <dbReference type="ChEBI" id="CHEBI:190135"/>
        <label>2</label>
    </ligand>
</feature>
<evidence type="ECO:0000313" key="17">
    <source>
        <dbReference type="EnsemblMetazoa" id="XP_030847324"/>
    </source>
</evidence>
<dbReference type="InterPro" id="IPR036010">
    <property type="entry name" value="2Fe-2S_ferredoxin-like_sf"/>
</dbReference>
<dbReference type="InterPro" id="IPR016169">
    <property type="entry name" value="FAD-bd_PCMH_sub2"/>
</dbReference>
<dbReference type="RefSeq" id="XP_030847324.1">
    <property type="nucleotide sequence ID" value="XM_030991464.1"/>
</dbReference>
<dbReference type="InterPro" id="IPR046867">
    <property type="entry name" value="AldOxase/xan_DH_MoCoBD2"/>
</dbReference>
<feature type="binding site" evidence="13">
    <location>
        <position position="798"/>
    </location>
    <ligand>
        <name>substrate</name>
    </ligand>
</feature>
<keyword evidence="9 14" id="KW-0408">Iron</keyword>
<evidence type="ECO:0000256" key="6">
    <source>
        <dbReference type="ARBA" id="ARBA00022723"/>
    </source>
</evidence>
<dbReference type="PROSITE" id="PS51085">
    <property type="entry name" value="2FE2S_FER_2"/>
    <property type="match status" value="1"/>
</dbReference>
<name>A0A7M7P9U9_STRPU</name>
<dbReference type="SMART" id="SM01092">
    <property type="entry name" value="CO_deh_flav_C"/>
    <property type="match status" value="1"/>
</dbReference>
<keyword evidence="3 14" id="KW-0500">Molybdenum</keyword>
<evidence type="ECO:0000256" key="11">
    <source>
        <dbReference type="ARBA" id="ARBA00034078"/>
    </source>
</evidence>
<dbReference type="Gene3D" id="3.30.390.50">
    <property type="entry name" value="CO dehydrogenase flavoprotein, C-terminal domain"/>
    <property type="match status" value="1"/>
</dbReference>
<comment type="cofactor">
    <cofactor evidence="11">
        <name>[2Fe-2S] cluster</name>
        <dbReference type="ChEBI" id="CHEBI:190135"/>
    </cofactor>
</comment>
<evidence type="ECO:0000256" key="12">
    <source>
        <dbReference type="PIRSR" id="PIRSR000127-1"/>
    </source>
</evidence>
<dbReference type="FunFam" id="3.90.1170.50:FF:000001">
    <property type="entry name" value="Aldehyde oxidase 1"/>
    <property type="match status" value="1"/>
</dbReference>
<keyword evidence="5 14" id="KW-0001">2Fe-2S</keyword>
<dbReference type="Gene3D" id="3.30.43.10">
    <property type="entry name" value="Uridine Diphospho-n-acetylenolpyruvylglucosamine Reductase, domain 2"/>
    <property type="match status" value="1"/>
</dbReference>
<evidence type="ECO:0000256" key="1">
    <source>
        <dbReference type="ARBA" id="ARBA00001974"/>
    </source>
</evidence>
<dbReference type="Pfam" id="PF02738">
    <property type="entry name" value="MoCoBD_1"/>
    <property type="match status" value="1"/>
</dbReference>
<dbReference type="Pfam" id="PF00941">
    <property type="entry name" value="FAD_binding_5"/>
    <property type="match status" value="1"/>
</dbReference>
<dbReference type="GO" id="GO:0016491">
    <property type="term" value="F:oxidoreductase activity"/>
    <property type="evidence" value="ECO:0007669"/>
    <property type="project" value="UniProtKB-KW"/>
</dbReference>
<sequence length="1311" mass="144160">MPDKLIFFCNGKKIIEKDADPDTTLDVYLRTKLKLHGTKQACGVGACGACTVMLSYVHPQTKAIRHEAVVSCLTPICLLHGKAITTVEGIGSTRDRLHVVQERLAKSHGSQCGFCSPGMVMSMYTLLRNNPKPHVKDILRHLEGNLCRCTGYRPILDGFKSFCGKEDCCQRTGSSCQSEPDYQPMSMVNDEDWKPYDPSQEPIFPPELLTNAEEYNQTVIFRRGQSTWVVTSTLEELLQLLADNSQAQLTMGSTIMSTLKYEGDHFPLLVSPGRGVTELTQVTTSDTGVTFGSGVSVSHFEEHLRGMVERLPEHQTRSARAITDMLGQWAGQQIRNMASIGGSIAGASGMLDLCIILMATKTTITLVKAGGARRTLPLDKDFYPEPNKSVLARDEIIESLHIPFTGQNDYFFSHKVAERRDNSRASISCGFRVTFEPEGQKVEDLCLVFGAIDDNPFVAQKTCNSLIGQPWNQSFLQDAIQSVTMEITPIPHPHEISAEYRKSGMVTCLLRFYVQVSQRIDNKQALTGPFTHGQLSDPSIPASYNGEGPVSTQIYQPPPIDQPDADPLGRPIVHRAALQQCSGEAVFCDDIPVQEGELYMALVVSSRAHAKIVCVDASKALALEGVEAYVSHKDIPGDKCIVEGYEVFATEEVHCVGQCIGAIVATSHRLANKAAKLVEVQYEDLQPVILTIQDAIKEDAIFRGPDIDSEFHHGDLEGSFQQSEGILEGTFDVGGQEHFYMETQMCVVRPGEDDEMTIHASAQAITNVQNAVARVLGVPRNRIAVQAKRIGGAFGGKEEFLTHNAACAVAAKMLGRSVRIRLDRSTDMLMSGGRHPFHAKYRVGYRSDGRILALDADLYANGGYRNESTTWVVRQSMLVFEGFYSFPGFRVKGHCCRTNMPSNTAMRGFGAPQSLAIMEQILSEVAIATGVSSRKVQELNFKPDGALMIEGANPMEMDIFKECWDRCLQLSDYEKRLNAVEQFNRVNTWKKRGLSIVPTKHGIGIFGLMSLNQGAALVHIYTDGSVLVNHAGIEMGQGLYTKLIQVASRALDVPVSKIHTSPTAVDKVPNTTVTGGSTGTDLHGTAVKIACDILKERLEPYQTANPKGTWEDWVSAAYNDRVSLSTTGFYKRPFSPFDWSTLTGNPYFYFTMGAGVSEVEIDCLTGEHQLLRTDIVMDVGKSINPAIDIGQIEGGFLQGYGYFTMEEKRFNQEGALTTDSPDSYKIPSAKDIPKEFNVTLLRNMRTPEDHLYSSKGIGEPPFFIGASVFFAIKHALTSSRSDNGLGGVFKFNAPATVQNVRMTCGDLKTEE</sequence>
<dbReference type="Pfam" id="PF20256">
    <property type="entry name" value="MoCoBD_2"/>
    <property type="match status" value="1"/>
</dbReference>
<dbReference type="SUPFAM" id="SSF47741">
    <property type="entry name" value="CO dehydrogenase ISP C-domain like"/>
    <property type="match status" value="1"/>
</dbReference>
<evidence type="ECO:0000259" key="16">
    <source>
        <dbReference type="PROSITE" id="PS51387"/>
    </source>
</evidence>
<proteinExistence type="inferred from homology"/>
<dbReference type="GeneID" id="115918813"/>
<dbReference type="InterPro" id="IPR036318">
    <property type="entry name" value="FAD-bd_PCMH-like_sf"/>
</dbReference>
<dbReference type="SUPFAM" id="SSF54665">
    <property type="entry name" value="CO dehydrogenase molybdoprotein N-domain-like"/>
    <property type="match status" value="1"/>
</dbReference>
<feature type="binding site" evidence="14">
    <location>
        <position position="763"/>
    </location>
    <ligand>
        <name>Mo-molybdopterin</name>
        <dbReference type="ChEBI" id="CHEBI:71302"/>
    </ligand>
    <ligandPart>
        <name>Mo</name>
        <dbReference type="ChEBI" id="CHEBI:28685"/>
    </ligandPart>
</feature>
<keyword evidence="4" id="KW-0285">Flavoprotein</keyword>
<evidence type="ECO:0000256" key="14">
    <source>
        <dbReference type="PIRSR" id="PIRSR000127-3"/>
    </source>
</evidence>
<evidence type="ECO:0000256" key="7">
    <source>
        <dbReference type="ARBA" id="ARBA00022827"/>
    </source>
</evidence>
<reference evidence="18" key="1">
    <citation type="submission" date="2015-02" db="EMBL/GenBank/DDBJ databases">
        <title>Genome sequencing for Strongylocentrotus purpuratus.</title>
        <authorList>
            <person name="Murali S."/>
            <person name="Liu Y."/>
            <person name="Vee V."/>
            <person name="English A."/>
            <person name="Wang M."/>
            <person name="Skinner E."/>
            <person name="Han Y."/>
            <person name="Muzny D.M."/>
            <person name="Worley K.C."/>
            <person name="Gibbs R.A."/>
        </authorList>
    </citation>
    <scope>NUCLEOTIDE SEQUENCE</scope>
</reference>
<dbReference type="PANTHER" id="PTHR45444:SF3">
    <property type="entry name" value="XANTHINE DEHYDROGENASE"/>
    <property type="match status" value="1"/>
</dbReference>
<comment type="cofactor">
    <cofactor evidence="14">
        <name>[2Fe-2S] cluster</name>
        <dbReference type="ChEBI" id="CHEBI:190135"/>
    </cofactor>
    <text evidence="14">Binds 2 [2Fe-2S] clusters.</text>
</comment>
<dbReference type="InterPro" id="IPR000674">
    <property type="entry name" value="Ald_Oxase/Xan_DH_a/b"/>
</dbReference>
<feature type="binding site" evidence="14">
    <location>
        <position position="47"/>
    </location>
    <ligand>
        <name>[2Fe-2S] cluster</name>
        <dbReference type="ChEBI" id="CHEBI:190135"/>
        <label>1</label>
    </ligand>
</feature>
<dbReference type="FunFam" id="3.30.365.10:FF:000004">
    <property type="entry name" value="Xanthine dehydrogenase oxidase"/>
    <property type="match status" value="1"/>
</dbReference>
<feature type="binding site" evidence="14">
    <location>
        <position position="42"/>
    </location>
    <ligand>
        <name>[2Fe-2S] cluster</name>
        <dbReference type="ChEBI" id="CHEBI:190135"/>
        <label>1</label>
    </ligand>
</feature>
<evidence type="ECO:0000256" key="4">
    <source>
        <dbReference type="ARBA" id="ARBA00022630"/>
    </source>
</evidence>
<dbReference type="InterPro" id="IPR005107">
    <property type="entry name" value="CO_DH_flav_C"/>
</dbReference>
<evidence type="ECO:0008006" key="19">
    <source>
        <dbReference type="Google" id="ProtNLM"/>
    </source>
</evidence>
<dbReference type="Pfam" id="PF00111">
    <property type="entry name" value="Fer2"/>
    <property type="match status" value="1"/>
</dbReference>
<evidence type="ECO:0000256" key="3">
    <source>
        <dbReference type="ARBA" id="ARBA00022505"/>
    </source>
</evidence>
<evidence type="ECO:0000256" key="10">
    <source>
        <dbReference type="ARBA" id="ARBA00023014"/>
    </source>
</evidence>
<dbReference type="Gene3D" id="3.90.1170.50">
    <property type="entry name" value="Aldehyde oxidase/xanthine dehydrogenase, a/b hammerhead"/>
    <property type="match status" value="1"/>
</dbReference>
<evidence type="ECO:0000256" key="9">
    <source>
        <dbReference type="ARBA" id="ARBA00023004"/>
    </source>
</evidence>
<evidence type="ECO:0000256" key="8">
    <source>
        <dbReference type="ARBA" id="ARBA00023002"/>
    </source>
</evidence>
<feature type="active site" description="Proton acceptor" evidence="12">
    <location>
        <position position="1259"/>
    </location>
</feature>
<evidence type="ECO:0000256" key="5">
    <source>
        <dbReference type="ARBA" id="ARBA00022714"/>
    </source>
</evidence>
<dbReference type="FunFam" id="3.30.365.10:FF:000001">
    <property type="entry name" value="Xanthine dehydrogenase oxidase"/>
    <property type="match status" value="1"/>
</dbReference>
<dbReference type="Pfam" id="PF01799">
    <property type="entry name" value="Fer2_2"/>
    <property type="match status" value="1"/>
</dbReference>
<dbReference type="InterPro" id="IPR036683">
    <property type="entry name" value="CO_DH_flav_C_dom_sf"/>
</dbReference>
<dbReference type="GO" id="GO:0071949">
    <property type="term" value="F:FAD binding"/>
    <property type="evidence" value="ECO:0007669"/>
    <property type="project" value="InterPro"/>
</dbReference>
<organism evidence="17 18">
    <name type="scientific">Strongylocentrotus purpuratus</name>
    <name type="common">Purple sea urchin</name>
    <dbReference type="NCBI Taxonomy" id="7668"/>
    <lineage>
        <taxon>Eukaryota</taxon>
        <taxon>Metazoa</taxon>
        <taxon>Echinodermata</taxon>
        <taxon>Eleutherozoa</taxon>
        <taxon>Echinozoa</taxon>
        <taxon>Echinoidea</taxon>
        <taxon>Euechinoidea</taxon>
        <taxon>Echinacea</taxon>
        <taxon>Camarodonta</taxon>
        <taxon>Echinidea</taxon>
        <taxon>Strongylocentrotidae</taxon>
        <taxon>Strongylocentrotus</taxon>
    </lineage>
</organism>
<dbReference type="FunFam" id="3.10.20.30:FF:000015">
    <property type="entry name" value="Aldehyde oxidase 1"/>
    <property type="match status" value="1"/>
</dbReference>
<dbReference type="InterPro" id="IPR036856">
    <property type="entry name" value="Ald_Oxase/Xan_DH_a/b_sf"/>
</dbReference>
<dbReference type="Pfam" id="PF03450">
    <property type="entry name" value="CO_deh_flav_C"/>
    <property type="match status" value="1"/>
</dbReference>
<dbReference type="InterPro" id="IPR008274">
    <property type="entry name" value="AldOxase/xan_DH_MoCoBD1"/>
</dbReference>
<feature type="binding site" evidence="14">
    <location>
        <position position="907"/>
    </location>
    <ligand>
        <name>Mo-molybdopterin</name>
        <dbReference type="ChEBI" id="CHEBI:71302"/>
    </ligand>
    <ligandPart>
        <name>Mo</name>
        <dbReference type="ChEBI" id="CHEBI:28685"/>
    </ligandPart>
</feature>
<dbReference type="SMART" id="SM01008">
    <property type="entry name" value="Ald_Xan_dh_C"/>
    <property type="match status" value="1"/>
</dbReference>
<feature type="binding site" evidence="13">
    <location>
        <position position="352"/>
    </location>
    <ligand>
        <name>FAD</name>
        <dbReference type="ChEBI" id="CHEBI:57692"/>
    </ligand>
</feature>
<feature type="binding site" evidence="13">
    <location>
        <position position="909"/>
    </location>
    <ligand>
        <name>substrate</name>
    </ligand>
</feature>
<dbReference type="PROSITE" id="PS00197">
    <property type="entry name" value="2FE2S_FER_1"/>
    <property type="match status" value="1"/>
</dbReference>
<dbReference type="GO" id="GO:0051537">
    <property type="term" value="F:2 iron, 2 sulfur cluster binding"/>
    <property type="evidence" value="ECO:0007669"/>
    <property type="project" value="UniProtKB-KW"/>
</dbReference>
<dbReference type="InParanoid" id="A0A7M7P9U9"/>
<dbReference type="GO" id="GO:0005506">
    <property type="term" value="F:iron ion binding"/>
    <property type="evidence" value="ECO:0007669"/>
    <property type="project" value="InterPro"/>
</dbReference>
<feature type="binding site" evidence="14">
    <location>
        <position position="794"/>
    </location>
    <ligand>
        <name>Mo-molybdopterin</name>
        <dbReference type="ChEBI" id="CHEBI:71302"/>
    </ligand>
    <ligandPart>
        <name>Mo</name>
        <dbReference type="ChEBI" id="CHEBI:28685"/>
    </ligandPart>
</feature>
<dbReference type="KEGG" id="spu:115918813"/>
<dbReference type="InterPro" id="IPR001041">
    <property type="entry name" value="2Fe-2S_ferredoxin-type"/>
</dbReference>
<dbReference type="PANTHER" id="PTHR45444">
    <property type="entry name" value="XANTHINE DEHYDROGENASE"/>
    <property type="match status" value="1"/>
</dbReference>
<accession>A0A7M7P9U9</accession>
<keyword evidence="10 14" id="KW-0411">Iron-sulfur</keyword>
<dbReference type="SUPFAM" id="SSF56176">
    <property type="entry name" value="FAD-binding/transporter-associated domain-like"/>
    <property type="match status" value="1"/>
</dbReference>
<dbReference type="Gene3D" id="3.10.20.30">
    <property type="match status" value="1"/>
</dbReference>
<keyword evidence="7 13" id="KW-0274">FAD</keyword>
<dbReference type="InterPro" id="IPR037165">
    <property type="entry name" value="AldOxase/xan_DH_Mopterin-bd_sf"/>
</dbReference>
<feature type="binding site" evidence="14">
    <location>
        <position position="1076"/>
    </location>
    <ligand>
        <name>Mo-molybdopterin</name>
        <dbReference type="ChEBI" id="CHEBI:71302"/>
    </ligand>
    <ligandPart>
        <name>Mo</name>
        <dbReference type="ChEBI" id="CHEBI:28685"/>
    </ligandPart>
</feature>
<dbReference type="Pfam" id="PF01315">
    <property type="entry name" value="Ald_Xan_dh_C"/>
    <property type="match status" value="1"/>
</dbReference>
<dbReference type="Gene3D" id="3.30.365.10">
    <property type="entry name" value="Aldehyde oxidase/xanthine dehydrogenase, molybdopterin binding domain"/>
    <property type="match status" value="4"/>
</dbReference>
<feature type="binding site" evidence="13">
    <location>
        <position position="415"/>
    </location>
    <ligand>
        <name>FAD</name>
        <dbReference type="ChEBI" id="CHEBI:57692"/>
    </ligand>
</feature>
<dbReference type="Gene3D" id="3.30.465.10">
    <property type="match status" value="1"/>
</dbReference>
<dbReference type="InterPro" id="IPR002888">
    <property type="entry name" value="2Fe-2S-bd"/>
</dbReference>
<dbReference type="InterPro" id="IPR016208">
    <property type="entry name" value="Ald_Oxase/xanthine_DH-like"/>
</dbReference>
<dbReference type="SUPFAM" id="SSF54292">
    <property type="entry name" value="2Fe-2S ferredoxin-like"/>
    <property type="match status" value="1"/>
</dbReference>
<keyword evidence="6 14" id="KW-0479">Metal-binding</keyword>
<protein>
    <recommendedName>
        <fullName evidence="19">Xanthine dehydrogenase</fullName>
    </recommendedName>
</protein>
<dbReference type="InterPro" id="IPR012675">
    <property type="entry name" value="Beta-grasp_dom_sf"/>
</dbReference>
<dbReference type="InterPro" id="IPR016166">
    <property type="entry name" value="FAD-bd_PCMH"/>
</dbReference>
<evidence type="ECO:0000256" key="2">
    <source>
        <dbReference type="ARBA" id="ARBA00006849"/>
    </source>
</evidence>
<dbReference type="PIRSF" id="PIRSF000127">
    <property type="entry name" value="Xanthine_DH"/>
    <property type="match status" value="1"/>
</dbReference>
<keyword evidence="18" id="KW-1185">Reference proteome</keyword>
<dbReference type="InterPro" id="IPR016167">
    <property type="entry name" value="FAD-bd_PCMH_sub1"/>
</dbReference>
<dbReference type="CDD" id="cd00207">
    <property type="entry name" value="fer2"/>
    <property type="match status" value="1"/>
</dbReference>
<dbReference type="SUPFAM" id="SSF55447">
    <property type="entry name" value="CO dehydrogenase flavoprotein C-terminal domain-like"/>
    <property type="match status" value="1"/>
</dbReference>
<feature type="binding site" evidence="14">
    <location>
        <position position="115"/>
    </location>
    <ligand>
        <name>[2Fe-2S] cluster</name>
        <dbReference type="ChEBI" id="CHEBI:190135"/>
        <label>2</label>
    </ligand>
</feature>
<reference evidence="17" key="2">
    <citation type="submission" date="2021-01" db="UniProtKB">
        <authorList>
            <consortium name="EnsemblMetazoa"/>
        </authorList>
    </citation>
    <scope>IDENTIFICATION</scope>
</reference>